<evidence type="ECO:0000313" key="1">
    <source>
        <dbReference type="EMBL" id="ETJ15461.1"/>
    </source>
</evidence>
<organism evidence="1">
    <name type="scientific">human gut metagenome</name>
    <dbReference type="NCBI Taxonomy" id="408170"/>
    <lineage>
        <taxon>unclassified sequences</taxon>
        <taxon>metagenomes</taxon>
        <taxon>organismal metagenomes</taxon>
    </lineage>
</organism>
<protein>
    <submittedName>
        <fullName evidence="1">Uncharacterized protein</fullName>
    </submittedName>
</protein>
<proteinExistence type="predicted"/>
<accession>W1WBY2</accession>
<dbReference type="AlphaFoldDB" id="W1WBY2"/>
<sequence length="27" mass="3201">PDYIINDLSEMVHIVEWIGEKKTIEEV</sequence>
<comment type="caution">
    <text evidence="1">The sequence shown here is derived from an EMBL/GenBank/DDBJ whole genome shotgun (WGS) entry which is preliminary data.</text>
</comment>
<feature type="non-terminal residue" evidence="1">
    <location>
        <position position="1"/>
    </location>
</feature>
<gene>
    <name evidence="1" type="ORF">Q604_UNBc4C00284G0001</name>
</gene>
<name>W1WBY2_9ZZZZ</name>
<dbReference type="EMBL" id="AZMM01019065">
    <property type="protein sequence ID" value="ETJ15461.1"/>
    <property type="molecule type" value="Genomic_DNA"/>
</dbReference>
<reference evidence="1" key="1">
    <citation type="submission" date="2013-12" db="EMBL/GenBank/DDBJ databases">
        <title>A Varibaculum cambriense genome reconstructed from a premature infant gut community with otherwise low bacterial novelty that shifts toward anaerobic metabolism during the third week of life.</title>
        <authorList>
            <person name="Brown C.T."/>
            <person name="Sharon I."/>
            <person name="Thomas B.C."/>
            <person name="Castelle C.J."/>
            <person name="Morowitz M.J."/>
            <person name="Banfield J.F."/>
        </authorList>
    </citation>
    <scope>NUCLEOTIDE SEQUENCE</scope>
</reference>